<dbReference type="NCBIfam" id="TIGR00654">
    <property type="entry name" value="PhzF_family"/>
    <property type="match status" value="1"/>
</dbReference>
<reference evidence="2 3" key="1">
    <citation type="submission" date="2019-03" db="EMBL/GenBank/DDBJ databases">
        <title>Genomic Encyclopedia of Type Strains, Phase IV (KMG-IV): sequencing the most valuable type-strain genomes for metagenomic binning, comparative biology and taxonomic classification.</title>
        <authorList>
            <person name="Goeker M."/>
        </authorList>
    </citation>
    <scope>NUCLEOTIDE SEQUENCE [LARGE SCALE GENOMIC DNA]</scope>
    <source>
        <strain evidence="2 3">DSM 45775</strain>
    </source>
</reference>
<feature type="active site" evidence="1">
    <location>
        <position position="54"/>
    </location>
</feature>
<dbReference type="Gene3D" id="3.10.310.10">
    <property type="entry name" value="Diaminopimelate Epimerase, Chain A, domain 1"/>
    <property type="match status" value="2"/>
</dbReference>
<dbReference type="GO" id="GO:0005737">
    <property type="term" value="C:cytoplasm"/>
    <property type="evidence" value="ECO:0007669"/>
    <property type="project" value="TreeGrafter"/>
</dbReference>
<proteinExistence type="predicted"/>
<evidence type="ECO:0000256" key="1">
    <source>
        <dbReference type="PIRSR" id="PIRSR016184-1"/>
    </source>
</evidence>
<organism evidence="2 3">
    <name type="scientific">Actinomycetospora succinea</name>
    <dbReference type="NCBI Taxonomy" id="663603"/>
    <lineage>
        <taxon>Bacteria</taxon>
        <taxon>Bacillati</taxon>
        <taxon>Actinomycetota</taxon>
        <taxon>Actinomycetes</taxon>
        <taxon>Pseudonocardiales</taxon>
        <taxon>Pseudonocardiaceae</taxon>
        <taxon>Actinomycetospora</taxon>
    </lineage>
</organism>
<dbReference type="RefSeq" id="WP_133824289.1">
    <property type="nucleotide sequence ID" value="NZ_BAABHR010000015.1"/>
</dbReference>
<dbReference type="PIRSF" id="PIRSF016184">
    <property type="entry name" value="PhzC_PhzF"/>
    <property type="match status" value="1"/>
</dbReference>
<dbReference type="SUPFAM" id="SSF54506">
    <property type="entry name" value="Diaminopimelate epimerase-like"/>
    <property type="match status" value="1"/>
</dbReference>
<comment type="caution">
    <text evidence="2">The sequence shown here is derived from an EMBL/GenBank/DDBJ whole genome shotgun (WGS) entry which is preliminary data.</text>
</comment>
<gene>
    <name evidence="2" type="ORF">EV188_10180</name>
</gene>
<dbReference type="PANTHER" id="PTHR13774:SF32">
    <property type="entry name" value="ANTISENSE-ENHANCING SEQUENCE 1"/>
    <property type="match status" value="1"/>
</dbReference>
<dbReference type="Pfam" id="PF02567">
    <property type="entry name" value="PhzC-PhzF"/>
    <property type="match status" value="1"/>
</dbReference>
<accession>A0A4R6VLQ9</accession>
<evidence type="ECO:0000313" key="3">
    <source>
        <dbReference type="Proteomes" id="UP000295705"/>
    </source>
</evidence>
<keyword evidence="3" id="KW-1185">Reference proteome</keyword>
<protein>
    <submittedName>
        <fullName evidence="2">PhzF family phenazine biosynthesis protein</fullName>
    </submittedName>
</protein>
<dbReference type="InterPro" id="IPR003719">
    <property type="entry name" value="Phenazine_PhzF-like"/>
</dbReference>
<dbReference type="AlphaFoldDB" id="A0A4R6VLQ9"/>
<evidence type="ECO:0000313" key="2">
    <source>
        <dbReference type="EMBL" id="TDQ64833.1"/>
    </source>
</evidence>
<dbReference type="Proteomes" id="UP000295705">
    <property type="component" value="Unassembled WGS sequence"/>
</dbReference>
<dbReference type="OrthoDB" id="9788221at2"/>
<sequence>MAPGRRRTNSHHVDYVDVFGAGSLTGNPVAVVHDADDLDEDTMAAVARWTDLSETTFLLPATDPRADYRLRIFTPDRELPFAGHPTLGSAHAWLQARRGPGPVEGLVQECGIGLVRLRDDDGRLAFAAPPLIREGPVDADQLAPLLDALGLDPAAVEARWIDNGPGWVGLLLREPATVLRLAPRLLAGFRSVGVAATYPAGHPSSVEVRAFIGDADVVREDPVTGSLHAALARWLVFSGRLPAHYVGTQGSCLGRDGRVHVDRLGDELWVGGTTVTVISGDLELDGR</sequence>
<dbReference type="GO" id="GO:0016853">
    <property type="term" value="F:isomerase activity"/>
    <property type="evidence" value="ECO:0007669"/>
    <property type="project" value="TreeGrafter"/>
</dbReference>
<dbReference type="EMBL" id="SNYO01000001">
    <property type="protein sequence ID" value="TDQ64833.1"/>
    <property type="molecule type" value="Genomic_DNA"/>
</dbReference>
<dbReference type="PANTHER" id="PTHR13774">
    <property type="entry name" value="PHENAZINE BIOSYNTHESIS PROTEIN"/>
    <property type="match status" value="1"/>
</dbReference>
<name>A0A4R6VLQ9_9PSEU</name>